<dbReference type="NCBIfam" id="TIGR04056">
    <property type="entry name" value="OMP_RagA_SusC"/>
    <property type="match status" value="1"/>
</dbReference>
<comment type="subcellular location">
    <subcellularLocation>
        <location evidence="1 7">Cell outer membrane</location>
        <topology evidence="1 7">Multi-pass membrane protein</topology>
    </subcellularLocation>
</comment>
<evidence type="ECO:0000259" key="8">
    <source>
        <dbReference type="Pfam" id="PF07715"/>
    </source>
</evidence>
<dbReference type="InterPro" id="IPR023997">
    <property type="entry name" value="TonB-dep_OMP_SusC/RagA_CS"/>
</dbReference>
<keyword evidence="3 7" id="KW-1134">Transmembrane beta strand</keyword>
<name>A0A2Z4IDB2_9BACT</name>
<dbReference type="SUPFAM" id="SSF56935">
    <property type="entry name" value="Porins"/>
    <property type="match status" value="1"/>
</dbReference>
<evidence type="ECO:0000256" key="6">
    <source>
        <dbReference type="ARBA" id="ARBA00023237"/>
    </source>
</evidence>
<dbReference type="GO" id="GO:0009279">
    <property type="term" value="C:cell outer membrane"/>
    <property type="evidence" value="ECO:0007669"/>
    <property type="project" value="UniProtKB-SubCell"/>
</dbReference>
<dbReference type="PROSITE" id="PS52016">
    <property type="entry name" value="TONB_DEPENDENT_REC_3"/>
    <property type="match status" value="1"/>
</dbReference>
<dbReference type="Gene3D" id="2.60.40.1120">
    <property type="entry name" value="Carboxypeptidase-like, regulatory domain"/>
    <property type="match status" value="1"/>
</dbReference>
<gene>
    <name evidence="9" type="ORF">DN752_00880</name>
</gene>
<organism evidence="9 10">
    <name type="scientific">Echinicola strongylocentroti</name>
    <dbReference type="NCBI Taxonomy" id="1795355"/>
    <lineage>
        <taxon>Bacteria</taxon>
        <taxon>Pseudomonadati</taxon>
        <taxon>Bacteroidota</taxon>
        <taxon>Cytophagia</taxon>
        <taxon>Cytophagales</taxon>
        <taxon>Cyclobacteriaceae</taxon>
        <taxon>Echinicola</taxon>
    </lineage>
</organism>
<evidence type="ECO:0000256" key="4">
    <source>
        <dbReference type="ARBA" id="ARBA00022692"/>
    </source>
</evidence>
<reference evidence="9 10" key="1">
    <citation type="submission" date="2018-06" db="EMBL/GenBank/DDBJ databases">
        <title>Echinicola strongylocentroti sp. nov., isolated from a sea urchin Strongylocentrotus intermedius.</title>
        <authorList>
            <person name="Bae S.S."/>
        </authorList>
    </citation>
    <scope>NUCLEOTIDE SEQUENCE [LARGE SCALE GENOMIC DNA]</scope>
    <source>
        <strain evidence="9 10">MEBiC08714</strain>
    </source>
</reference>
<dbReference type="Pfam" id="PF07715">
    <property type="entry name" value="Plug"/>
    <property type="match status" value="1"/>
</dbReference>
<keyword evidence="6 7" id="KW-0998">Cell outer membrane</keyword>
<dbReference type="InterPro" id="IPR008969">
    <property type="entry name" value="CarboxyPept-like_regulatory"/>
</dbReference>
<keyword evidence="2 7" id="KW-0813">Transport</keyword>
<dbReference type="EMBL" id="CP030041">
    <property type="protein sequence ID" value="AWW28800.1"/>
    <property type="molecule type" value="Genomic_DNA"/>
</dbReference>
<keyword evidence="10" id="KW-1185">Reference proteome</keyword>
<evidence type="ECO:0000313" key="10">
    <source>
        <dbReference type="Proteomes" id="UP000248688"/>
    </source>
</evidence>
<dbReference type="OrthoDB" id="9768177at2"/>
<proteinExistence type="inferred from homology"/>
<feature type="domain" description="TonB-dependent receptor plug" evidence="8">
    <location>
        <begin position="141"/>
        <end position="247"/>
    </location>
</feature>
<keyword evidence="5 7" id="KW-0472">Membrane</keyword>
<evidence type="ECO:0000256" key="5">
    <source>
        <dbReference type="ARBA" id="ARBA00023136"/>
    </source>
</evidence>
<dbReference type="FunFam" id="2.60.40.1120:FF:000003">
    <property type="entry name" value="Outer membrane protein Omp121"/>
    <property type="match status" value="1"/>
</dbReference>
<dbReference type="NCBIfam" id="TIGR04057">
    <property type="entry name" value="SusC_RagA_signa"/>
    <property type="match status" value="1"/>
</dbReference>
<dbReference type="InterPro" id="IPR036942">
    <property type="entry name" value="Beta-barrel_TonB_sf"/>
</dbReference>
<dbReference type="Pfam" id="PF13715">
    <property type="entry name" value="CarbopepD_reg_2"/>
    <property type="match status" value="1"/>
</dbReference>
<dbReference type="InterPro" id="IPR023996">
    <property type="entry name" value="TonB-dep_OMP_SusC/RagA"/>
</dbReference>
<dbReference type="InterPro" id="IPR039426">
    <property type="entry name" value="TonB-dep_rcpt-like"/>
</dbReference>
<comment type="similarity">
    <text evidence="7">Belongs to the TonB-dependent receptor family.</text>
</comment>
<dbReference type="SUPFAM" id="SSF49464">
    <property type="entry name" value="Carboxypeptidase regulatory domain-like"/>
    <property type="match status" value="1"/>
</dbReference>
<dbReference type="RefSeq" id="WP_112782221.1">
    <property type="nucleotide sequence ID" value="NZ_CP030041.1"/>
</dbReference>
<evidence type="ECO:0000313" key="9">
    <source>
        <dbReference type="EMBL" id="AWW28800.1"/>
    </source>
</evidence>
<evidence type="ECO:0000256" key="3">
    <source>
        <dbReference type="ARBA" id="ARBA00022452"/>
    </source>
</evidence>
<keyword evidence="4 7" id="KW-0812">Transmembrane</keyword>
<dbReference type="Gene3D" id="2.40.170.20">
    <property type="entry name" value="TonB-dependent receptor, beta-barrel domain"/>
    <property type="match status" value="1"/>
</dbReference>
<sequence length="997" mass="107088">MARILKILNNAKPWYYIGLSAMLNLCIAFHPQALAGSTLSEKGTYMVAKEVTGNVRDEQGAPLVGVAVLVKGTSIGVVTDMDGNFAISNVPDDASTLIVSFIGMKTQEVDISNAAKIEVVLEEDIFSIEEQVVIGYGTTKKSDLTGAVSSVSAKDFEKQPVTRVEDALQGRAAGVQVLKSSGVPGADVQIRIRGANSINGNNQPLVVIDGVIGADLRSINTNDVESMEVLKDASATAIYGSRGANGVILVTTKRGSGKANVSLSAFTSISSVTNRIDVLSPQEFGNMFDLPVIDGGTDYQDEYFQNGYANNVQLSVSGKSDNVGYFISGNVLDQSGIALNSDYKRYSLRANIDSDITDKLSVQLNMYGSSEKTLNLVSGGSSSSSDTRAGIIAVLGWDPTLPIMDENGNYNLLSSNGSGLINPVAERLESELNATTGIINSNFNVSYDFTDHLKLTVIGGLIHRNVLNESYRGIPAGTVLSDPVGSGATSQSTTLQNSNILTWDRSFNDLHHLKVTGLFEIQQFVNKGFSAGSGQYTIPANFYSLNLGTTPSVNASLSKSKIVSYMGRGEYNFDRKLFLTATLRTDISSRFRPENQVGVFPSASAAYQFENVMGDVIETLKLRAGYGETGNQAITPYSTYNTLQTGQDYPINGTTEARGLILGDIANPDLTWETTKQTNIGADLTFLYGKFNLSINKYWKNTVDLLLNVPLPYFVGGGAVTRNVGEVSNSGWEMSLQTHLINNNSFQWDVNANYSYNQNEVKSLTEGQNEILISPVGGVANSTGAYVLLKEGMPMGQFYGATFMGTYKTGETGGTPGSAKYLTDSDGDVALDVIGNGTPEHTWAINNTMTWGNFDLNFLIRGVHGFDVMNFTRAKISMAGGVQSLPTYGEYRNHWTPENQTEIPASGDLFINSTRFVEKGDFVRLSNLALGYNLGDKGPFSSFRVYASAQNLFTLTSYTGFDPEASSLGAGNGAASSIDYGANPNSRTYTFGVNIGF</sequence>
<dbReference type="InterPro" id="IPR012910">
    <property type="entry name" value="Plug_dom"/>
</dbReference>
<dbReference type="AlphaFoldDB" id="A0A2Z4IDB2"/>
<evidence type="ECO:0000256" key="1">
    <source>
        <dbReference type="ARBA" id="ARBA00004571"/>
    </source>
</evidence>
<dbReference type="InterPro" id="IPR037066">
    <property type="entry name" value="Plug_dom_sf"/>
</dbReference>
<dbReference type="Gene3D" id="2.170.130.10">
    <property type="entry name" value="TonB-dependent receptor, plug domain"/>
    <property type="match status" value="1"/>
</dbReference>
<dbReference type="FunFam" id="2.170.130.10:FF:000008">
    <property type="entry name" value="SusC/RagA family TonB-linked outer membrane protein"/>
    <property type="match status" value="1"/>
</dbReference>
<accession>A0A2Z4IDB2</accession>
<protein>
    <recommendedName>
        <fullName evidence="8">TonB-dependent receptor plug domain-containing protein</fullName>
    </recommendedName>
</protein>
<evidence type="ECO:0000256" key="7">
    <source>
        <dbReference type="PROSITE-ProRule" id="PRU01360"/>
    </source>
</evidence>
<evidence type="ECO:0000256" key="2">
    <source>
        <dbReference type="ARBA" id="ARBA00022448"/>
    </source>
</evidence>
<dbReference type="Proteomes" id="UP000248688">
    <property type="component" value="Chromosome"/>
</dbReference>
<dbReference type="KEGG" id="est:DN752_00880"/>